<evidence type="ECO:0000313" key="3">
    <source>
        <dbReference type="Proteomes" id="UP001595379"/>
    </source>
</evidence>
<evidence type="ECO:0000259" key="1">
    <source>
        <dbReference type="Pfam" id="PF14237"/>
    </source>
</evidence>
<dbReference type="RefSeq" id="WP_343163168.1">
    <property type="nucleotide sequence ID" value="NZ_JBHRSV010000028.1"/>
</dbReference>
<dbReference type="Proteomes" id="UP001595379">
    <property type="component" value="Unassembled WGS sequence"/>
</dbReference>
<dbReference type="Pfam" id="PF14237">
    <property type="entry name" value="GYF_2"/>
    <property type="match status" value="1"/>
</dbReference>
<feature type="domain" description="GYF" evidence="1">
    <location>
        <begin position="11"/>
        <end position="58"/>
    </location>
</feature>
<comment type="caution">
    <text evidence="2">The sequence shown here is derived from an EMBL/GenBank/DDBJ whole genome shotgun (WGS) entry which is preliminary data.</text>
</comment>
<keyword evidence="3" id="KW-1185">Reference proteome</keyword>
<name>A0ABV7A0K5_9PROT</name>
<protein>
    <submittedName>
        <fullName evidence="2">DUF4339 domain-containing protein</fullName>
    </submittedName>
</protein>
<dbReference type="SUPFAM" id="SSF55277">
    <property type="entry name" value="GYF domain"/>
    <property type="match status" value="1"/>
</dbReference>
<dbReference type="InterPro" id="IPR025640">
    <property type="entry name" value="GYF_2"/>
</dbReference>
<reference evidence="3" key="1">
    <citation type="journal article" date="2019" name="Int. J. Syst. Evol. Microbiol.">
        <title>The Global Catalogue of Microorganisms (GCM) 10K type strain sequencing project: providing services to taxonomists for standard genome sequencing and annotation.</title>
        <authorList>
            <consortium name="The Broad Institute Genomics Platform"/>
            <consortium name="The Broad Institute Genome Sequencing Center for Infectious Disease"/>
            <person name="Wu L."/>
            <person name="Ma J."/>
        </authorList>
    </citation>
    <scope>NUCLEOTIDE SEQUENCE [LARGE SCALE GENOMIC DNA]</scope>
    <source>
        <strain evidence="3">KCTC 52487</strain>
    </source>
</reference>
<proteinExistence type="predicted"/>
<accession>A0ABV7A0K5</accession>
<organism evidence="2 3">
    <name type="scientific">Hyphobacterium vulgare</name>
    <dbReference type="NCBI Taxonomy" id="1736751"/>
    <lineage>
        <taxon>Bacteria</taxon>
        <taxon>Pseudomonadati</taxon>
        <taxon>Pseudomonadota</taxon>
        <taxon>Alphaproteobacteria</taxon>
        <taxon>Maricaulales</taxon>
        <taxon>Maricaulaceae</taxon>
        <taxon>Hyphobacterium</taxon>
    </lineage>
</organism>
<gene>
    <name evidence="2" type="ORF">ACFOOR_13795</name>
</gene>
<dbReference type="EMBL" id="JBHRSV010000028">
    <property type="protein sequence ID" value="MFC2927184.1"/>
    <property type="molecule type" value="Genomic_DNA"/>
</dbReference>
<dbReference type="InterPro" id="IPR035445">
    <property type="entry name" value="GYF-like_dom_sf"/>
</dbReference>
<evidence type="ECO:0000313" key="2">
    <source>
        <dbReference type="EMBL" id="MFC2927184.1"/>
    </source>
</evidence>
<sequence length="172" mass="18945">MPRDDGSTKTWFVKVDGRVYGPYTAAQMRAYVGEGRVAAHSLVSIERDAGWKPAADIELLRGWLDEARGARQPAAQTGQLANFIVIAETGATTADPFEAAMGHLGECVKISAGVWLLRAGLNATTLRNELSHLLDRDDRLMVVDASHDRTAWFNLGQETDQKIRELWGKKPN</sequence>